<dbReference type="EMBL" id="BSXG01000132">
    <property type="protein sequence ID" value="GME47462.1"/>
    <property type="molecule type" value="Genomic_DNA"/>
</dbReference>
<name>A0ACB5SMT0_9PEZI</name>
<comment type="caution">
    <text evidence="1">The sequence shown here is derived from an EMBL/GenBank/DDBJ whole genome shotgun (WGS) entry which is preliminary data.</text>
</comment>
<proteinExistence type="predicted"/>
<gene>
    <name evidence="1" type="primary">g5193</name>
    <name evidence="1" type="ORF">NpPPO83_00005193</name>
</gene>
<organism evidence="1 2">
    <name type="scientific">Neofusicoccum parvum</name>
    <dbReference type="NCBI Taxonomy" id="310453"/>
    <lineage>
        <taxon>Eukaryota</taxon>
        <taxon>Fungi</taxon>
        <taxon>Dikarya</taxon>
        <taxon>Ascomycota</taxon>
        <taxon>Pezizomycotina</taxon>
        <taxon>Dothideomycetes</taxon>
        <taxon>Dothideomycetes incertae sedis</taxon>
        <taxon>Botryosphaeriales</taxon>
        <taxon>Botryosphaeriaceae</taxon>
        <taxon>Neofusicoccum</taxon>
    </lineage>
</organism>
<sequence>MKCPIVLSTLFASTAFSFAFTPPTTKTYTVAIPTGGVPYTTTLPPCGTVNGYVLVAEPNSPFVPGTTTIFVPPQASPVARTFTNEAYNLTQVIVMEPLDGYDDETVEGEHPDMEPPPPPPVDAAVQPIIDGLNQATIIAQNLDTLFPAAEQIGTNTTTTTLSFRGRRGCRQSPAALEPALQLLDGLRQVGMALRSLQPRLTALAPFKDDEADKTSGDAVVRALGTFVRVQQGLLNTLVGRALSTLDVQV</sequence>
<evidence type="ECO:0000313" key="2">
    <source>
        <dbReference type="Proteomes" id="UP001165186"/>
    </source>
</evidence>
<dbReference type="Proteomes" id="UP001165186">
    <property type="component" value="Unassembled WGS sequence"/>
</dbReference>
<protein>
    <submittedName>
        <fullName evidence="1">Uncharacterized protein</fullName>
    </submittedName>
</protein>
<accession>A0ACB5SMT0</accession>
<keyword evidence="2" id="KW-1185">Reference proteome</keyword>
<evidence type="ECO:0000313" key="1">
    <source>
        <dbReference type="EMBL" id="GME47462.1"/>
    </source>
</evidence>
<reference evidence="1" key="1">
    <citation type="submission" date="2024-09" db="EMBL/GenBank/DDBJ databases">
        <title>Draft Genome Sequences of Neofusicoccum parvum.</title>
        <authorList>
            <person name="Ashida A."/>
            <person name="Camagna M."/>
            <person name="Tanaka A."/>
            <person name="Takemoto D."/>
        </authorList>
    </citation>
    <scope>NUCLEOTIDE SEQUENCE</scope>
    <source>
        <strain evidence="1">PPO83</strain>
    </source>
</reference>